<organism evidence="1 2">
    <name type="scientific">Symbiodinium microadriaticum</name>
    <name type="common">Dinoflagellate</name>
    <name type="synonym">Zooxanthella microadriatica</name>
    <dbReference type="NCBI Taxonomy" id="2951"/>
    <lineage>
        <taxon>Eukaryota</taxon>
        <taxon>Sar</taxon>
        <taxon>Alveolata</taxon>
        <taxon>Dinophyceae</taxon>
        <taxon>Suessiales</taxon>
        <taxon>Symbiodiniaceae</taxon>
        <taxon>Symbiodinium</taxon>
    </lineage>
</organism>
<accession>A0A1Q9D326</accession>
<protein>
    <submittedName>
        <fullName evidence="1">Uncharacterized protein</fullName>
    </submittedName>
</protein>
<dbReference type="OMA" id="SINCELT"/>
<reference evidence="1 2" key="1">
    <citation type="submission" date="2016-02" db="EMBL/GenBank/DDBJ databases">
        <title>Genome analysis of coral dinoflagellate symbionts highlights evolutionary adaptations to a symbiotic lifestyle.</title>
        <authorList>
            <person name="Aranda M."/>
            <person name="Li Y."/>
            <person name="Liew Y.J."/>
            <person name="Baumgarten S."/>
            <person name="Simakov O."/>
            <person name="Wilson M."/>
            <person name="Piel J."/>
            <person name="Ashoor H."/>
            <person name="Bougouffa S."/>
            <person name="Bajic V.B."/>
            <person name="Ryu T."/>
            <person name="Ravasi T."/>
            <person name="Bayer T."/>
            <person name="Micklem G."/>
            <person name="Kim H."/>
            <person name="Bhak J."/>
            <person name="Lajeunesse T.C."/>
            <person name="Voolstra C.R."/>
        </authorList>
    </citation>
    <scope>NUCLEOTIDE SEQUENCE [LARGE SCALE GENOMIC DNA]</scope>
    <source>
        <strain evidence="1 2">CCMP2467</strain>
    </source>
</reference>
<dbReference type="EMBL" id="LSRX01000754">
    <property type="protein sequence ID" value="OLP89545.1"/>
    <property type="molecule type" value="Genomic_DNA"/>
</dbReference>
<proteinExistence type="predicted"/>
<gene>
    <name evidence="1" type="ORF">AK812_SmicGene28996</name>
</gene>
<name>A0A1Q9D326_SYMMI</name>
<comment type="caution">
    <text evidence="1">The sequence shown here is derived from an EMBL/GenBank/DDBJ whole genome shotgun (WGS) entry which is preliminary data.</text>
</comment>
<dbReference type="AlphaFoldDB" id="A0A1Q9D326"/>
<dbReference type="OrthoDB" id="408209at2759"/>
<evidence type="ECO:0000313" key="1">
    <source>
        <dbReference type="EMBL" id="OLP89545.1"/>
    </source>
</evidence>
<evidence type="ECO:0000313" key="2">
    <source>
        <dbReference type="Proteomes" id="UP000186817"/>
    </source>
</evidence>
<dbReference type="Proteomes" id="UP000186817">
    <property type="component" value="Unassembled WGS sequence"/>
</dbReference>
<keyword evidence="2" id="KW-1185">Reference proteome</keyword>
<sequence length="256" mass="27719">MRVADAGRQAKAAKDFRTCFQEGLLEGTAPTLPAWNGQGEDPLERLLEPAASEDPFVRYGDAVCLRCSSGRCIDVERSKVSARWFEGGDWQTFIVCPASSSAGFSGAVRDGDVIRLLAHSGVSLGISMGGKVLCRPRSSINCELTVLLKENPGCRRQLRHKDEVHLQCRNSGRVLDVEGSRVAARFQDFGEWQSLSIERKLPPDACSKGLNEASAPEIVLEEAARSLKRTSAVAELALPSPLRTRLAGAQARLTAV</sequence>